<organism evidence="1 2">
    <name type="scientific">Flaviramulus aquimarinus</name>
    <dbReference type="NCBI Taxonomy" id="1170456"/>
    <lineage>
        <taxon>Bacteria</taxon>
        <taxon>Pseudomonadati</taxon>
        <taxon>Bacteroidota</taxon>
        <taxon>Flavobacteriia</taxon>
        <taxon>Flavobacteriales</taxon>
        <taxon>Flavobacteriaceae</taxon>
        <taxon>Flaviramulus</taxon>
    </lineage>
</organism>
<sequence>MTKKEQINKHGYMIIKNVFTEEEINTFRDYAEKDKNHKGDLLSAKMLSKIILDDRILNIYKESTGSDKLVYFGDSTLSYNTSLSGFHKDSKDRFKKDSVEFKDKNYSLLRIGVYLQDHSKHSKGLCLRADSHLHQSIHKGKIVNVKSEVGDVIIWKLTTTHSPNAEIISLFPNYAFHPGLTKRLPNFLKKKSISPRLAVFMGFGIEDHYTEDYIEYLKTREYAITRWKNSNYNKEAIEAMEKKNVKVFTDFNIDHIDQSKLNVGYKQV</sequence>
<evidence type="ECO:0000313" key="2">
    <source>
        <dbReference type="Proteomes" id="UP001500433"/>
    </source>
</evidence>
<protein>
    <recommendedName>
        <fullName evidence="3">SIR2-like domain-containing protein</fullName>
    </recommendedName>
</protein>
<dbReference type="EMBL" id="BAABJH010000001">
    <property type="protein sequence ID" value="GAA4882833.1"/>
    <property type="molecule type" value="Genomic_DNA"/>
</dbReference>
<comment type="caution">
    <text evidence="1">The sequence shown here is derived from an EMBL/GenBank/DDBJ whole genome shotgun (WGS) entry which is preliminary data.</text>
</comment>
<evidence type="ECO:0000313" key="1">
    <source>
        <dbReference type="EMBL" id="GAA4882833.1"/>
    </source>
</evidence>
<evidence type="ECO:0008006" key="3">
    <source>
        <dbReference type="Google" id="ProtNLM"/>
    </source>
</evidence>
<dbReference type="SUPFAM" id="SSF51197">
    <property type="entry name" value="Clavaminate synthase-like"/>
    <property type="match status" value="1"/>
</dbReference>
<reference evidence="2" key="1">
    <citation type="journal article" date="2019" name="Int. J. Syst. Evol. Microbiol.">
        <title>The Global Catalogue of Microorganisms (GCM) 10K type strain sequencing project: providing services to taxonomists for standard genome sequencing and annotation.</title>
        <authorList>
            <consortium name="The Broad Institute Genomics Platform"/>
            <consortium name="The Broad Institute Genome Sequencing Center for Infectious Disease"/>
            <person name="Wu L."/>
            <person name="Ma J."/>
        </authorList>
    </citation>
    <scope>NUCLEOTIDE SEQUENCE [LARGE SCALE GENOMIC DNA]</scope>
    <source>
        <strain evidence="2">JCM 18274</strain>
    </source>
</reference>
<name>A0ABP9EQ01_9FLAO</name>
<gene>
    <name evidence="1" type="ORF">GCM10023311_01190</name>
</gene>
<dbReference type="RefSeq" id="WP_345271963.1">
    <property type="nucleotide sequence ID" value="NZ_BAABJH010000001.1"/>
</dbReference>
<dbReference type="Gene3D" id="2.60.120.620">
    <property type="entry name" value="q2cbj1_9rhob like domain"/>
    <property type="match status" value="1"/>
</dbReference>
<proteinExistence type="predicted"/>
<dbReference type="Proteomes" id="UP001500433">
    <property type="component" value="Unassembled WGS sequence"/>
</dbReference>
<accession>A0ABP9EQ01</accession>
<keyword evidence="2" id="KW-1185">Reference proteome</keyword>